<dbReference type="SMART" id="SM00487">
    <property type="entry name" value="DEXDc"/>
    <property type="match status" value="1"/>
</dbReference>
<dbReference type="GO" id="GO:0016787">
    <property type="term" value="F:hydrolase activity"/>
    <property type="evidence" value="ECO:0007669"/>
    <property type="project" value="UniProtKB-KW"/>
</dbReference>
<feature type="region of interest" description="Disordered" evidence="2">
    <location>
        <begin position="605"/>
        <end position="629"/>
    </location>
</feature>
<evidence type="ECO:0000259" key="3">
    <source>
        <dbReference type="PROSITE" id="PS51192"/>
    </source>
</evidence>
<evidence type="ECO:0000313" key="5">
    <source>
        <dbReference type="EMBL" id="OEU15335.1"/>
    </source>
</evidence>
<reference evidence="5 6" key="1">
    <citation type="submission" date="2016-09" db="EMBL/GenBank/DDBJ databases">
        <title>Extensive genetic diversity and differential bi-allelic expression allows diatom success in the polar Southern Ocean.</title>
        <authorList>
            <consortium name="DOE Joint Genome Institute"/>
            <person name="Mock T."/>
            <person name="Otillar R.P."/>
            <person name="Strauss J."/>
            <person name="Dupont C."/>
            <person name="Frickenhaus S."/>
            <person name="Maumus F."/>
            <person name="Mcmullan M."/>
            <person name="Sanges R."/>
            <person name="Schmutz J."/>
            <person name="Toseland A."/>
            <person name="Valas R."/>
            <person name="Veluchamy A."/>
            <person name="Ward B.J."/>
            <person name="Allen A."/>
            <person name="Barry K."/>
            <person name="Falciatore A."/>
            <person name="Ferrante M."/>
            <person name="Fortunato A.E."/>
            <person name="Gloeckner G."/>
            <person name="Gruber A."/>
            <person name="Hipkin R."/>
            <person name="Janech M."/>
            <person name="Kroth P."/>
            <person name="Leese F."/>
            <person name="Lindquist E."/>
            <person name="Lyon B.R."/>
            <person name="Martin J."/>
            <person name="Mayer C."/>
            <person name="Parker M."/>
            <person name="Quesneville H."/>
            <person name="Raymond J."/>
            <person name="Uhlig C."/>
            <person name="Valentin K.U."/>
            <person name="Worden A.Z."/>
            <person name="Armbrust E.V."/>
            <person name="Bowler C."/>
            <person name="Green B."/>
            <person name="Moulton V."/>
            <person name="Van Oosterhout C."/>
            <person name="Grigoriev I."/>
        </authorList>
    </citation>
    <scope>NUCLEOTIDE SEQUENCE [LARGE SCALE GENOMIC DNA]</scope>
    <source>
        <strain evidence="5 6">CCMP1102</strain>
    </source>
</reference>
<feature type="compositionally biased region" description="Basic and acidic residues" evidence="2">
    <location>
        <begin position="615"/>
        <end position="628"/>
    </location>
</feature>
<dbReference type="InterPro" id="IPR001650">
    <property type="entry name" value="Helicase_C-like"/>
</dbReference>
<dbReference type="InterPro" id="IPR049730">
    <property type="entry name" value="SNF2/RAD54-like_C"/>
</dbReference>
<dbReference type="PROSITE" id="PS51194">
    <property type="entry name" value="HELICASE_CTER"/>
    <property type="match status" value="1"/>
</dbReference>
<dbReference type="InterPro" id="IPR000330">
    <property type="entry name" value="SNF2_N"/>
</dbReference>
<evidence type="ECO:0000313" key="6">
    <source>
        <dbReference type="Proteomes" id="UP000095751"/>
    </source>
</evidence>
<evidence type="ECO:0000256" key="2">
    <source>
        <dbReference type="SAM" id="MobiDB-lite"/>
    </source>
</evidence>
<dbReference type="CDD" id="cd18793">
    <property type="entry name" value="SF2_C_SNF"/>
    <property type="match status" value="1"/>
</dbReference>
<dbReference type="PROSITE" id="PS51192">
    <property type="entry name" value="HELICASE_ATP_BIND_1"/>
    <property type="match status" value="1"/>
</dbReference>
<keyword evidence="1" id="KW-0378">Hydrolase</keyword>
<dbReference type="GO" id="GO:0015616">
    <property type="term" value="F:DNA translocase activity"/>
    <property type="evidence" value="ECO:0007669"/>
    <property type="project" value="TreeGrafter"/>
</dbReference>
<organism evidence="5 6">
    <name type="scientific">Fragilariopsis cylindrus CCMP1102</name>
    <dbReference type="NCBI Taxonomy" id="635003"/>
    <lineage>
        <taxon>Eukaryota</taxon>
        <taxon>Sar</taxon>
        <taxon>Stramenopiles</taxon>
        <taxon>Ochrophyta</taxon>
        <taxon>Bacillariophyta</taxon>
        <taxon>Bacillariophyceae</taxon>
        <taxon>Bacillariophycidae</taxon>
        <taxon>Bacillariales</taxon>
        <taxon>Bacillariaceae</taxon>
        <taxon>Fragilariopsis</taxon>
    </lineage>
</organism>
<dbReference type="InterPro" id="IPR014001">
    <property type="entry name" value="Helicase_ATP-bd"/>
</dbReference>
<dbReference type="GO" id="GO:0005524">
    <property type="term" value="F:ATP binding"/>
    <property type="evidence" value="ECO:0007669"/>
    <property type="project" value="InterPro"/>
</dbReference>
<dbReference type="InParanoid" id="A0A1E7FBA8"/>
<dbReference type="EMBL" id="KV784359">
    <property type="protein sequence ID" value="OEU15335.1"/>
    <property type="molecule type" value="Genomic_DNA"/>
</dbReference>
<dbReference type="PANTHER" id="PTHR45629">
    <property type="entry name" value="SNF2/RAD54 FAMILY MEMBER"/>
    <property type="match status" value="1"/>
</dbReference>
<evidence type="ECO:0000259" key="4">
    <source>
        <dbReference type="PROSITE" id="PS51194"/>
    </source>
</evidence>
<protein>
    <submittedName>
        <fullName evidence="5">SNF2_N-domain-containing protein</fullName>
    </submittedName>
</protein>
<keyword evidence="6" id="KW-1185">Reference proteome</keyword>
<dbReference type="OrthoDB" id="413460at2759"/>
<dbReference type="InterPro" id="IPR050496">
    <property type="entry name" value="SNF2_RAD54_helicase_repair"/>
</dbReference>
<dbReference type="InterPro" id="IPR027417">
    <property type="entry name" value="P-loop_NTPase"/>
</dbReference>
<dbReference type="InterPro" id="IPR038718">
    <property type="entry name" value="SNF2-like_sf"/>
</dbReference>
<evidence type="ECO:0000256" key="1">
    <source>
        <dbReference type="ARBA" id="ARBA00022801"/>
    </source>
</evidence>
<gene>
    <name evidence="5" type="ORF">FRACYDRAFT_187492</name>
</gene>
<dbReference type="Gene3D" id="3.40.50.300">
    <property type="entry name" value="P-loop containing nucleotide triphosphate hydrolases"/>
    <property type="match status" value="1"/>
</dbReference>
<sequence length="693" mass="78481">MPAFSIPSDLFDKLYDFQKEGVAWMAGLYVGKIGGVLADDMGMGKTYMTLSLLGGLMKAKTIQKVLIVAPVSVLRNWANEAIKILRNCINLKINIEVIASDVSIQKRKKKLHQALEAQIPQLIITTFGLVSNNPDHFTQRVAGSGVWDYVVLDEAHKIKNPNTIISTNMKVIAHSARTRRLILTGTPIMNNLNELHSLFTFATSGKILGPYKEFQTNFGRPIEAARSADAEDFVVKSGEKAMQELRRLIHPYFLQRTKSEYLSDNLPPKKEYVLWTNLSSLQRKRYSEYAQSENVSDYFKGVVTSPLFAITWLQKLCGHPLLVEEESVDSIECFDEHDIDELLEASAKLKVLSDLVDRLIGKGRRILIFSQSTKVLDIIERVLKEKFTLQRIDGKTKEKDRQIRVDQFNEEASDIAIMLISTKAGGQGLTLTGADTCIVYDPSWNPAEDAQAVDRCYRIGQRKAVQVFRLITAGTVEEKRYEKQIHKDGLRRTLLTNTGNQTAKYFTKEELQRRKVFVLGEEGECEFLDKLKRRGFAYNKNANPEHSCTSLQGVVGQSSHDIVYSLPEDFYLDVQTITSPSKHPFSSPPTEAKWITKKTQPKIMGRSQAVLSRRTSAENKENEKKNSTEKMSFVDETLSRAEHFRICGKGEKAVDLLMDLKDERYGTLTKVDKLKMHDTFSSITTELGWLSEK</sequence>
<dbReference type="Pfam" id="PF00271">
    <property type="entry name" value="Helicase_C"/>
    <property type="match status" value="1"/>
</dbReference>
<accession>A0A1E7FBA8</accession>
<name>A0A1E7FBA8_9STRA</name>
<dbReference type="SUPFAM" id="SSF52540">
    <property type="entry name" value="P-loop containing nucleoside triphosphate hydrolases"/>
    <property type="match status" value="2"/>
</dbReference>
<dbReference type="Proteomes" id="UP000095751">
    <property type="component" value="Unassembled WGS sequence"/>
</dbReference>
<dbReference type="SMART" id="SM00490">
    <property type="entry name" value="HELICc"/>
    <property type="match status" value="1"/>
</dbReference>
<dbReference type="Gene3D" id="3.40.50.10810">
    <property type="entry name" value="Tandem AAA-ATPase domain"/>
    <property type="match status" value="1"/>
</dbReference>
<dbReference type="AlphaFoldDB" id="A0A1E7FBA8"/>
<feature type="domain" description="Helicase C-terminal" evidence="4">
    <location>
        <begin position="351"/>
        <end position="511"/>
    </location>
</feature>
<dbReference type="PANTHER" id="PTHR45629:SF7">
    <property type="entry name" value="DNA EXCISION REPAIR PROTEIN ERCC-6-RELATED"/>
    <property type="match status" value="1"/>
</dbReference>
<proteinExistence type="predicted"/>
<dbReference type="Pfam" id="PF00176">
    <property type="entry name" value="SNF2-rel_dom"/>
    <property type="match status" value="1"/>
</dbReference>
<feature type="domain" description="Helicase ATP-binding" evidence="3">
    <location>
        <begin position="26"/>
        <end position="205"/>
    </location>
</feature>
<dbReference type="KEGG" id="fcy:FRACYDRAFT_187492"/>